<dbReference type="Gene3D" id="2.150.10.10">
    <property type="entry name" value="Serralysin-like metalloprotease, C-terminal"/>
    <property type="match status" value="3"/>
</dbReference>
<dbReference type="Pfam" id="PF01391">
    <property type="entry name" value="Collagen"/>
    <property type="match status" value="1"/>
</dbReference>
<dbReference type="Pfam" id="PF05658">
    <property type="entry name" value="YadA_head"/>
    <property type="match status" value="5"/>
</dbReference>
<dbReference type="Pfam" id="PF05662">
    <property type="entry name" value="YadA_stalk"/>
    <property type="match status" value="2"/>
</dbReference>
<dbReference type="Gene3D" id="6.10.250.2040">
    <property type="match status" value="1"/>
</dbReference>
<dbReference type="Pfam" id="PF13018">
    <property type="entry name" value="ESPR"/>
    <property type="match status" value="1"/>
</dbReference>
<dbReference type="PANTHER" id="PTHR37456">
    <property type="entry name" value="SI:CH211-266K2.1"/>
    <property type="match status" value="1"/>
</dbReference>
<name>A0A836YZX9_GLAPU</name>
<sequence>YDFLLGKTVEKVIMNKIFRVIWSHAQQAWVVVSELIKSHTKTSTYTDKRAQVCTSHYFLDKQQDKFKLSLLSLVLLSIFFSPVGSAQYLQDGSSLGSLGGDAGSIGIGQGSRVGYGAIGIGQNSKAENRTTIAIGYNSEAKKEGSVVVGAHSVVHGDSGLAIGHSSISKDNQSIALGKGANALNGQTVAIGALASATGAQSLTVGANTKAEGYGSISIGGDDLNTTEYGTVAGFSTTTAKGNAAIAIGGKSIADGNGSVVVGPVSKATHIEGVAIGAKSASNGDYGVAVGGSSVAGSRSASLGYQATAGGTGSVAVGEQANTGQHNRATALGNNSIVLVGGGVALGYGSRADTAGGVDGARQSYSVTTGESTVKNGLKSTQSVDNSITIGAVSVGNDRIKRQIVNVAAGKELTDAVNVAQLQSLTMKIDGNTKKGDTPKVGLWEGTLNVKGENGLISEASGDTITVKLTEQIKQKIDEAASTSYVDTKFNSLAVNSGTFGSTNGGILSVGTAGFATVDAVVTAVNSAGWKLKIDQGAGGQATPSTPHLIKMGETVTFTAGNNIKLEQTGGNITISTIIGKLITKTESLADGGLKITYTDGMHDIIKKGEKGDRGEKGPKGDRGETGSAGPAGPAGAQGPVGPAGPVGPTGPRGAPGPAGPKGEAGAKGDRGDRGEAGPMGPQGPAGATGPAGPAGARGEQGPKGEKGDTGPKGEAGPVGPVGPRGPQGTTGSQDPAGPTGNSELKGITSIANGNDATQANGAKITLSAGSTDKTVNVNDAKITNVAAGTADTDAVNVSQLNTKAAAARTEVEAGKNVKVTSKTGANGQNIYNVSVSGDL</sequence>
<evidence type="ECO:0000313" key="6">
    <source>
        <dbReference type="Proteomes" id="UP000027441"/>
    </source>
</evidence>
<dbReference type="SUPFAM" id="SSF101967">
    <property type="entry name" value="Adhesin YadA, collagen-binding domain"/>
    <property type="match status" value="3"/>
</dbReference>
<dbReference type="Gene3D" id="3.90.1780.10">
    <property type="entry name" value="Trimeric adhesin"/>
    <property type="match status" value="1"/>
</dbReference>
<feature type="compositionally biased region" description="Low complexity" evidence="1">
    <location>
        <begin position="676"/>
        <end position="699"/>
    </location>
</feature>
<dbReference type="InterPro" id="IPR050938">
    <property type="entry name" value="Collagen_Structural_Proteins"/>
</dbReference>
<accession>A0A836YZX9</accession>
<feature type="domain" description="Trimeric autotransporter adhesin YadA-like stalk" evidence="3">
    <location>
        <begin position="781"/>
        <end position="819"/>
    </location>
</feature>
<protein>
    <submittedName>
        <fullName evidence="5">Uncharacterized protein</fullName>
    </submittedName>
</protein>
<feature type="domain" description="Trimeric autotransporter adhesin YadA-like head" evidence="2">
    <location>
        <begin position="156"/>
        <end position="180"/>
    </location>
</feature>
<proteinExistence type="predicted"/>
<comment type="caution">
    <text evidence="5">The sequence shown here is derived from an EMBL/GenBank/DDBJ whole genome shotgun (WGS) entry which is preliminary data.</text>
</comment>
<dbReference type="PANTHER" id="PTHR37456:SF6">
    <property type="entry name" value="COLLAGEN ALPHA-1(XXIII) CHAIN-LIKE ISOFORM X2"/>
    <property type="match status" value="1"/>
</dbReference>
<reference evidence="5 6" key="1">
    <citation type="submission" date="2014-02" db="EMBL/GenBank/DDBJ databases">
        <title>Comparative genomics of Haemophilus parasuis isolated from pig lungs.</title>
        <authorList>
            <person name="Kittichotirat W."/>
            <person name="Bumgarner R.E."/>
            <person name="Lawrence P."/>
        </authorList>
    </citation>
    <scope>NUCLEOTIDE SEQUENCE [LARGE SCALE GENOMIC DNA]</scope>
    <source>
        <strain evidence="5 6">HPS9</strain>
    </source>
</reference>
<dbReference type="InterPro" id="IPR008160">
    <property type="entry name" value="Collagen"/>
</dbReference>
<dbReference type="CDD" id="cd12820">
    <property type="entry name" value="LbR_YadA-like"/>
    <property type="match status" value="2"/>
</dbReference>
<feature type="domain" description="Trimeric autotransporter adhesin YadA-like head" evidence="2">
    <location>
        <begin position="239"/>
        <end position="262"/>
    </location>
</feature>
<dbReference type="AlphaFoldDB" id="A0A836YZX9"/>
<dbReference type="InterPro" id="IPR037174">
    <property type="entry name" value="Trimeric_adhesin"/>
</dbReference>
<dbReference type="GO" id="GO:0019867">
    <property type="term" value="C:outer membrane"/>
    <property type="evidence" value="ECO:0007669"/>
    <property type="project" value="InterPro"/>
</dbReference>
<dbReference type="InterPro" id="IPR008640">
    <property type="entry name" value="Adhesin_Head_dom"/>
</dbReference>
<feature type="non-terminal residue" evidence="5">
    <location>
        <position position="839"/>
    </location>
</feature>
<dbReference type="InterPro" id="IPR024973">
    <property type="entry name" value="ESPR"/>
</dbReference>
<dbReference type="EMBL" id="JDSN01000150">
    <property type="protein sequence ID" value="KDB44479.1"/>
    <property type="molecule type" value="Genomic_DNA"/>
</dbReference>
<feature type="compositionally biased region" description="Basic and acidic residues" evidence="1">
    <location>
        <begin position="605"/>
        <end position="624"/>
    </location>
</feature>
<feature type="domain" description="Trimeric autotransporter adhesin YadA-like head" evidence="2">
    <location>
        <begin position="114"/>
        <end position="138"/>
    </location>
</feature>
<evidence type="ECO:0000256" key="1">
    <source>
        <dbReference type="SAM" id="MobiDB-lite"/>
    </source>
</evidence>
<feature type="domain" description="ESPR" evidence="4">
    <location>
        <begin position="14"/>
        <end position="54"/>
    </location>
</feature>
<evidence type="ECO:0000259" key="3">
    <source>
        <dbReference type="Pfam" id="PF05662"/>
    </source>
</evidence>
<evidence type="ECO:0000313" key="5">
    <source>
        <dbReference type="EMBL" id="KDB44479.1"/>
    </source>
</evidence>
<feature type="non-terminal residue" evidence="5">
    <location>
        <position position="1"/>
    </location>
</feature>
<feature type="domain" description="Trimeric autotransporter adhesin YadA-like head" evidence="2">
    <location>
        <begin position="272"/>
        <end position="293"/>
    </location>
</feature>
<evidence type="ECO:0000259" key="2">
    <source>
        <dbReference type="Pfam" id="PF05658"/>
    </source>
</evidence>
<feature type="compositionally biased region" description="Low complexity" evidence="1">
    <location>
        <begin position="625"/>
        <end position="640"/>
    </location>
</feature>
<feature type="domain" description="Trimeric autotransporter adhesin YadA-like stalk" evidence="3">
    <location>
        <begin position="402"/>
        <end position="436"/>
    </location>
</feature>
<dbReference type="Proteomes" id="UP000027441">
    <property type="component" value="Unassembled WGS sequence"/>
</dbReference>
<feature type="compositionally biased region" description="Basic and acidic residues" evidence="1">
    <location>
        <begin position="700"/>
        <end position="711"/>
    </location>
</feature>
<dbReference type="InterPro" id="IPR011049">
    <property type="entry name" value="Serralysin-like_metalloprot_C"/>
</dbReference>
<feature type="compositionally biased region" description="Basic and acidic residues" evidence="1">
    <location>
        <begin position="664"/>
        <end position="675"/>
    </location>
</feature>
<feature type="region of interest" description="Disordered" evidence="1">
    <location>
        <begin position="605"/>
        <end position="748"/>
    </location>
</feature>
<organism evidence="5 6">
    <name type="scientific">Glaesserella parasuis HPS9</name>
    <dbReference type="NCBI Taxonomy" id="1450513"/>
    <lineage>
        <taxon>Bacteria</taxon>
        <taxon>Pseudomonadati</taxon>
        <taxon>Pseudomonadota</taxon>
        <taxon>Gammaproteobacteria</taxon>
        <taxon>Pasteurellales</taxon>
        <taxon>Pasteurellaceae</taxon>
        <taxon>Glaesserella</taxon>
    </lineage>
</organism>
<feature type="domain" description="Trimeric autotransporter adhesin YadA-like head" evidence="2">
    <location>
        <begin position="296"/>
        <end position="317"/>
    </location>
</feature>
<evidence type="ECO:0000259" key="4">
    <source>
        <dbReference type="Pfam" id="PF13018"/>
    </source>
</evidence>
<dbReference type="InterPro" id="IPR008635">
    <property type="entry name" value="Coiled_stalk_dom"/>
</dbReference>
<gene>
    <name evidence="5" type="ORF">HPS9_10200</name>
</gene>